<dbReference type="GO" id="GO:0003824">
    <property type="term" value="F:catalytic activity"/>
    <property type="evidence" value="ECO:0007669"/>
    <property type="project" value="InterPro"/>
</dbReference>
<proteinExistence type="predicted"/>
<dbReference type="SUPFAM" id="SSF53167">
    <property type="entry name" value="Purine and uridine phosphorylases"/>
    <property type="match status" value="1"/>
</dbReference>
<keyword evidence="2" id="KW-1185">Reference proteome</keyword>
<dbReference type="EMBL" id="MTQA01000028">
    <property type="protein sequence ID" value="PNP85196.1"/>
    <property type="molecule type" value="Genomic_DNA"/>
</dbReference>
<organism evidence="1 2">
    <name type="scientific">Gibberella nygamai</name>
    <name type="common">Bean root rot disease fungus</name>
    <name type="synonym">Fusarium nygamai</name>
    <dbReference type="NCBI Taxonomy" id="42673"/>
    <lineage>
        <taxon>Eukaryota</taxon>
        <taxon>Fungi</taxon>
        <taxon>Dikarya</taxon>
        <taxon>Ascomycota</taxon>
        <taxon>Pezizomycotina</taxon>
        <taxon>Sordariomycetes</taxon>
        <taxon>Hypocreomycetidae</taxon>
        <taxon>Hypocreales</taxon>
        <taxon>Nectriaceae</taxon>
        <taxon>Fusarium</taxon>
        <taxon>Fusarium fujikuroi species complex</taxon>
    </lineage>
</organism>
<evidence type="ECO:0000313" key="1">
    <source>
        <dbReference type="EMBL" id="PNP85196.1"/>
    </source>
</evidence>
<dbReference type="AlphaFoldDB" id="A0A2K0WSI7"/>
<dbReference type="GO" id="GO:0009116">
    <property type="term" value="P:nucleoside metabolic process"/>
    <property type="evidence" value="ECO:0007669"/>
    <property type="project" value="InterPro"/>
</dbReference>
<reference evidence="1 2" key="1">
    <citation type="submission" date="2017-06" db="EMBL/GenBank/DDBJ databases">
        <title>Genome of Fusarium nygamai isolate CS10214.</title>
        <authorList>
            <person name="Gardiner D.M."/>
            <person name="Obanor F."/>
            <person name="Kazan K."/>
        </authorList>
    </citation>
    <scope>NUCLEOTIDE SEQUENCE [LARGE SCALE GENOMIC DNA]</scope>
    <source>
        <strain evidence="1 2">CS10214</strain>
    </source>
</reference>
<dbReference type="PANTHER" id="PTHR46082">
    <property type="entry name" value="ATP/GTP-BINDING PROTEIN-RELATED"/>
    <property type="match status" value="1"/>
</dbReference>
<dbReference type="SUPFAM" id="SSF52540">
    <property type="entry name" value="P-loop containing nucleoside triphosphate hydrolases"/>
    <property type="match status" value="1"/>
</dbReference>
<evidence type="ECO:0008006" key="3">
    <source>
        <dbReference type="Google" id="ProtNLM"/>
    </source>
</evidence>
<protein>
    <recommendedName>
        <fullName evidence="3">AAA+ ATPase domain-containing protein</fullName>
    </recommendedName>
</protein>
<gene>
    <name evidence="1" type="ORF">FNYG_01425</name>
</gene>
<name>A0A2K0WSI7_GIBNY</name>
<accession>A0A2K0WSI7</accession>
<comment type="caution">
    <text evidence="1">The sequence shown here is derived from an EMBL/GenBank/DDBJ whole genome shotgun (WGS) entry which is preliminary data.</text>
</comment>
<dbReference type="InterPro" id="IPR053137">
    <property type="entry name" value="NLR-like"/>
</dbReference>
<dbReference type="InterPro" id="IPR035994">
    <property type="entry name" value="Nucleoside_phosphorylase_sf"/>
</dbReference>
<dbReference type="Gene3D" id="3.40.50.1580">
    <property type="entry name" value="Nucleoside phosphorylase domain"/>
    <property type="match status" value="1"/>
</dbReference>
<dbReference type="OrthoDB" id="1658288at2759"/>
<dbReference type="Gene3D" id="3.40.50.300">
    <property type="entry name" value="P-loop containing nucleotide triphosphate hydrolases"/>
    <property type="match status" value="1"/>
</dbReference>
<evidence type="ECO:0000313" key="2">
    <source>
        <dbReference type="Proteomes" id="UP000236664"/>
    </source>
</evidence>
<dbReference type="InterPro" id="IPR027417">
    <property type="entry name" value="P-loop_NTPase"/>
</dbReference>
<dbReference type="Proteomes" id="UP000236664">
    <property type="component" value="Unassembled WGS sequence"/>
</dbReference>
<dbReference type="STRING" id="42673.A0A2K0WSI7"/>
<dbReference type="PANTHER" id="PTHR46082:SF11">
    <property type="entry name" value="AAA+ ATPASE DOMAIN-CONTAINING PROTEIN-RELATED"/>
    <property type="match status" value="1"/>
</dbReference>
<sequence>MKELDPALYTIVWIAPLEIEAQAALHMLDNRHDGRFPVNRGDDYIFSAGDINGHNIIIATLPAGQEYGTGSAAALASQIKMFFTNLWFGLLVGVAAGLPNLRKTPPIDIRLGDVLVGLSEGDSAGLVAYDLGKETSEGFQLLRSGRVLANTETVITSAIGNIKIKAPDDTDAFLPFYESVKDKEHSKGTFEDPGLDKDIFYDIGDEGIDGPVQRLQRPTDKRTRVWYGSIGSGDKLTKNTRKRNEIRDRYGVIGLEMEAAGTMNRIPVGVIRGVCDYADEHKNKEWQPYAAAMAAAYAKAVIYELGPGKVMPSSSMTNEAKHVLCGTILCDLPPTTDRFFGRESELLEMAECLEATAQRRGVALCGISGSGKTQLVREYVAQRSGNFSAILWVDASSEESIEESFSSCSSRILEHNPEYRVRRESTPPRQLVLEWLRTTPEKNWLTVIDNANGPTPNKRLLGPFMDMNHGSLCVVSTNQVTARAVRLRQILVEHLDATASQSLLLWRAYENDTEYEADGKFILLFFLVHC</sequence>